<evidence type="ECO:0000313" key="3">
    <source>
        <dbReference type="Proteomes" id="UP000192932"/>
    </source>
</evidence>
<gene>
    <name evidence="2" type="ORF">B7492_32305</name>
</gene>
<keyword evidence="1" id="KW-0472">Membrane</keyword>
<sequence>METKMKKKTNKKLINFLLVFVLIVSLGFVIYLINDCWSKAVDKSNRVAAIKIEQSKENVKIAEKMVEKELNTSSKYFEMINRSGDSFSYGRRLDSNIGSPGIFGIADFEYWIDNDLKCEVQVNGESYSVIFETQKVDSENEELEMYEPVKINKIIKEKS</sequence>
<dbReference type="EMBL" id="CP020746">
    <property type="protein sequence ID" value="ARJ25724.1"/>
    <property type="molecule type" value="Genomic_DNA"/>
</dbReference>
<proteinExistence type="predicted"/>
<name>A0A1W6AIR2_BACMY</name>
<reference evidence="2 3" key="1">
    <citation type="submission" date="2017-04" db="EMBL/GenBank/DDBJ databases">
        <title>The Characteristic of a Fine Plant Growth-Promoting Rhizobacteria Bacillus mycoides Gnyt1 and its Whole Genome Sequencing Analysis.</title>
        <authorList>
            <person name="Li J.H."/>
            <person name="Yao T."/>
        </authorList>
    </citation>
    <scope>NUCLEOTIDE SEQUENCE [LARGE SCALE GENOMIC DNA]</scope>
    <source>
        <strain evidence="2 3">Gnyt1</strain>
        <plasmid evidence="3">Plasmid unnamed3</plasmid>
    </source>
</reference>
<protein>
    <submittedName>
        <fullName evidence="2">Uncharacterized protein</fullName>
    </submittedName>
</protein>
<dbReference type="Proteomes" id="UP000192932">
    <property type="component" value="Plasmid unnamed3"/>
</dbReference>
<evidence type="ECO:0000256" key="1">
    <source>
        <dbReference type="SAM" id="Phobius"/>
    </source>
</evidence>
<organism evidence="2 3">
    <name type="scientific">Bacillus mycoides</name>
    <dbReference type="NCBI Taxonomy" id="1405"/>
    <lineage>
        <taxon>Bacteria</taxon>
        <taxon>Bacillati</taxon>
        <taxon>Bacillota</taxon>
        <taxon>Bacilli</taxon>
        <taxon>Bacillales</taxon>
        <taxon>Bacillaceae</taxon>
        <taxon>Bacillus</taxon>
        <taxon>Bacillus cereus group</taxon>
    </lineage>
</organism>
<keyword evidence="1" id="KW-0812">Transmembrane</keyword>
<keyword evidence="1" id="KW-1133">Transmembrane helix</keyword>
<feature type="transmembrane region" description="Helical" evidence="1">
    <location>
        <begin position="12"/>
        <end position="33"/>
    </location>
</feature>
<keyword evidence="2" id="KW-0614">Plasmid</keyword>
<dbReference type="RefSeq" id="WP_085313444.1">
    <property type="nucleotide sequence ID" value="NZ_CP020746.1"/>
</dbReference>
<geneLocation type="plasmid" evidence="2 3">
    <name>unnamed3</name>
</geneLocation>
<evidence type="ECO:0000313" key="2">
    <source>
        <dbReference type="EMBL" id="ARJ25724.1"/>
    </source>
</evidence>
<accession>A0A1W6AIR2</accession>
<dbReference type="AlphaFoldDB" id="A0A1W6AIR2"/>